<gene>
    <name evidence="8" type="ORF">GGR21_002361</name>
</gene>
<dbReference type="Proteomes" id="UP000555103">
    <property type="component" value="Unassembled WGS sequence"/>
</dbReference>
<dbReference type="CDD" id="cd07493">
    <property type="entry name" value="Peptidases_S8_9"/>
    <property type="match status" value="1"/>
</dbReference>
<dbReference type="InterPro" id="IPR023828">
    <property type="entry name" value="Peptidase_S8_Ser-AS"/>
</dbReference>
<evidence type="ECO:0000256" key="6">
    <source>
        <dbReference type="SAM" id="SignalP"/>
    </source>
</evidence>
<evidence type="ECO:0000256" key="1">
    <source>
        <dbReference type="ARBA" id="ARBA00011073"/>
    </source>
</evidence>
<evidence type="ECO:0000313" key="9">
    <source>
        <dbReference type="Proteomes" id="UP000555103"/>
    </source>
</evidence>
<dbReference type="SUPFAM" id="SSF52743">
    <property type="entry name" value="Subtilisin-like"/>
    <property type="match status" value="1"/>
</dbReference>
<keyword evidence="2 5" id="KW-0645">Protease</keyword>
<dbReference type="PROSITE" id="PS51892">
    <property type="entry name" value="SUBTILASE"/>
    <property type="match status" value="1"/>
</dbReference>
<dbReference type="PROSITE" id="PS00138">
    <property type="entry name" value="SUBTILASE_SER"/>
    <property type="match status" value="1"/>
</dbReference>
<keyword evidence="4 5" id="KW-0720">Serine protease</keyword>
<dbReference type="PIRSF" id="PIRSF037903">
    <property type="entry name" value="Subtilisin_rel_GFO_2223"/>
    <property type="match status" value="1"/>
</dbReference>
<dbReference type="InterPro" id="IPR015500">
    <property type="entry name" value="Peptidase_S8_subtilisin-rel"/>
</dbReference>
<dbReference type="InterPro" id="IPR036852">
    <property type="entry name" value="Peptidase_S8/S53_dom_sf"/>
</dbReference>
<evidence type="ECO:0000256" key="5">
    <source>
        <dbReference type="PROSITE-ProRule" id="PRU01240"/>
    </source>
</evidence>
<feature type="chain" id="PRO_5032315102" evidence="6">
    <location>
        <begin position="21"/>
        <end position="462"/>
    </location>
</feature>
<name>A0A840CP51_9BACT</name>
<keyword evidence="3 5" id="KW-0378">Hydrolase</keyword>
<organism evidence="8 9">
    <name type="scientific">Dysgonomonas hofstadii</name>
    <dbReference type="NCBI Taxonomy" id="637886"/>
    <lineage>
        <taxon>Bacteria</taxon>
        <taxon>Pseudomonadati</taxon>
        <taxon>Bacteroidota</taxon>
        <taxon>Bacteroidia</taxon>
        <taxon>Bacteroidales</taxon>
        <taxon>Dysgonomonadaceae</taxon>
        <taxon>Dysgonomonas</taxon>
    </lineage>
</organism>
<feature type="active site" description="Charge relay system" evidence="5">
    <location>
        <position position="181"/>
    </location>
</feature>
<keyword evidence="6" id="KW-0732">Signal</keyword>
<feature type="active site" description="Charge relay system" evidence="5">
    <location>
        <position position="396"/>
    </location>
</feature>
<dbReference type="PRINTS" id="PR00723">
    <property type="entry name" value="SUBTILISIN"/>
</dbReference>
<dbReference type="PANTHER" id="PTHR43806:SF67">
    <property type="entry name" value="EGF-LIKE DOMAIN-CONTAINING PROTEIN"/>
    <property type="match status" value="1"/>
</dbReference>
<proteinExistence type="inferred from homology"/>
<feature type="active site" description="Charge relay system" evidence="5">
    <location>
        <position position="218"/>
    </location>
</feature>
<protein>
    <submittedName>
        <fullName evidence="8">Subtilisin family serine protease</fullName>
    </submittedName>
</protein>
<evidence type="ECO:0000313" key="8">
    <source>
        <dbReference type="EMBL" id="MBB4036459.1"/>
    </source>
</evidence>
<comment type="similarity">
    <text evidence="1 5">Belongs to the peptidase S8 family.</text>
</comment>
<evidence type="ECO:0000259" key="7">
    <source>
        <dbReference type="Pfam" id="PF00082"/>
    </source>
</evidence>
<feature type="signal peptide" evidence="6">
    <location>
        <begin position="1"/>
        <end position="20"/>
    </location>
</feature>
<reference evidence="8 9" key="1">
    <citation type="submission" date="2020-08" db="EMBL/GenBank/DDBJ databases">
        <title>Genomic Encyclopedia of Type Strains, Phase IV (KMG-IV): sequencing the most valuable type-strain genomes for metagenomic binning, comparative biology and taxonomic classification.</title>
        <authorList>
            <person name="Goeker M."/>
        </authorList>
    </citation>
    <scope>NUCLEOTIDE SEQUENCE [LARGE SCALE GENOMIC DNA]</scope>
    <source>
        <strain evidence="8 9">DSM 104969</strain>
    </source>
</reference>
<evidence type="ECO:0000256" key="3">
    <source>
        <dbReference type="ARBA" id="ARBA00022801"/>
    </source>
</evidence>
<evidence type="ECO:0000256" key="4">
    <source>
        <dbReference type="ARBA" id="ARBA00022825"/>
    </source>
</evidence>
<accession>A0A840CP51</accession>
<sequence length="462" mass="51055">MKKLLTLLCSLFVVASVSMAQEYNYKFRLKLKDKGKTSYSIEKPEEFLSPRAIERRMKQKIAIDSTDLPLSNEYIKEVEAVGGIVVAKSKWQKTISVHCSDSSLVEKYKELPFVSDALFVWKGRPVVKKENNDSIIKYPAMETIAFGNNYGSADRNIKLNNGQVLHNAGFKGKGMHIGVIDAGFNHLPEIEMLDNLDIKGYKGFIYEHEDLFENANQHGLNVLSCIGANKPMQFVGTAPEAGFWLFSTEDSRSEYPIEEDYWATAIEYADSVGIDVVNTSLGYNNFDYPAKSYTHQDLDGKTAYITRAANAAARKGILLVISAGNSGDSEWEKITSPSDAANVLTVGAVKRDSIVAPFSSRGMTADLRVKPDVMALGLFASVIDDNGKVSMKAGTSFSSPIMCGMVACLWQAFPTLTNMEIIDAVRRSSDQYETYNEDYGYGLPDMAKAMELAQQIADKKAP</sequence>
<dbReference type="InterPro" id="IPR017317">
    <property type="entry name" value="Pept_S8_subtilisin_bacteroid-2"/>
</dbReference>
<dbReference type="GO" id="GO:0004252">
    <property type="term" value="F:serine-type endopeptidase activity"/>
    <property type="evidence" value="ECO:0007669"/>
    <property type="project" value="UniProtKB-UniRule"/>
</dbReference>
<dbReference type="InterPro" id="IPR050131">
    <property type="entry name" value="Peptidase_S8_subtilisin-like"/>
</dbReference>
<dbReference type="AlphaFoldDB" id="A0A840CP51"/>
<evidence type="ECO:0000256" key="2">
    <source>
        <dbReference type="ARBA" id="ARBA00022670"/>
    </source>
</evidence>
<dbReference type="Pfam" id="PF00082">
    <property type="entry name" value="Peptidase_S8"/>
    <property type="match status" value="1"/>
</dbReference>
<keyword evidence="9" id="KW-1185">Reference proteome</keyword>
<dbReference type="GO" id="GO:0006508">
    <property type="term" value="P:proteolysis"/>
    <property type="evidence" value="ECO:0007669"/>
    <property type="project" value="UniProtKB-KW"/>
</dbReference>
<dbReference type="EMBL" id="JACIEP010000007">
    <property type="protein sequence ID" value="MBB4036459.1"/>
    <property type="molecule type" value="Genomic_DNA"/>
</dbReference>
<dbReference type="PANTHER" id="PTHR43806">
    <property type="entry name" value="PEPTIDASE S8"/>
    <property type="match status" value="1"/>
</dbReference>
<feature type="domain" description="Peptidase S8/S53" evidence="7">
    <location>
        <begin position="172"/>
        <end position="442"/>
    </location>
</feature>
<dbReference type="RefSeq" id="WP_183307358.1">
    <property type="nucleotide sequence ID" value="NZ_JACIEP010000007.1"/>
</dbReference>
<dbReference type="InterPro" id="IPR000209">
    <property type="entry name" value="Peptidase_S8/S53_dom"/>
</dbReference>
<dbReference type="Gene3D" id="3.40.50.200">
    <property type="entry name" value="Peptidase S8/S53 domain"/>
    <property type="match status" value="1"/>
</dbReference>
<comment type="caution">
    <text evidence="8">The sequence shown here is derived from an EMBL/GenBank/DDBJ whole genome shotgun (WGS) entry which is preliminary data.</text>
</comment>